<dbReference type="OrthoDB" id="2746027at2759"/>
<keyword evidence="3" id="KW-1185">Reference proteome</keyword>
<accession>A0A1M2W3B0</accession>
<evidence type="ECO:0000313" key="3">
    <source>
        <dbReference type="Proteomes" id="UP000184267"/>
    </source>
</evidence>
<comment type="caution">
    <text evidence="2">The sequence shown here is derived from an EMBL/GenBank/DDBJ whole genome shotgun (WGS) entry which is preliminary data.</text>
</comment>
<feature type="region of interest" description="Disordered" evidence="1">
    <location>
        <begin position="1"/>
        <end position="70"/>
    </location>
</feature>
<dbReference type="Proteomes" id="UP000184267">
    <property type="component" value="Unassembled WGS sequence"/>
</dbReference>
<evidence type="ECO:0000256" key="1">
    <source>
        <dbReference type="SAM" id="MobiDB-lite"/>
    </source>
</evidence>
<dbReference type="EMBL" id="MNAD01000307">
    <property type="protein sequence ID" value="OJT14338.1"/>
    <property type="molecule type" value="Genomic_DNA"/>
</dbReference>
<reference evidence="2 3" key="1">
    <citation type="submission" date="2016-10" db="EMBL/GenBank/DDBJ databases">
        <title>Genome sequence of the basidiomycete white-rot fungus Trametes pubescens.</title>
        <authorList>
            <person name="Makela M.R."/>
            <person name="Granchi Z."/>
            <person name="Peng M."/>
            <person name="De Vries R.P."/>
            <person name="Grigoriev I."/>
            <person name="Riley R."/>
            <person name="Hilden K."/>
        </authorList>
    </citation>
    <scope>NUCLEOTIDE SEQUENCE [LARGE SCALE GENOMIC DNA]</scope>
    <source>
        <strain evidence="2 3">FBCC735</strain>
    </source>
</reference>
<dbReference type="AlphaFoldDB" id="A0A1M2W3B0"/>
<dbReference type="OMA" id="QTNSQPW"/>
<evidence type="ECO:0000313" key="2">
    <source>
        <dbReference type="EMBL" id="OJT14338.1"/>
    </source>
</evidence>
<sequence>NVPSDVQSLPSVDDRSTGARPSTVKRIIRRMGLSNTDGENLSHLQGSSSSRSSGSLAKSFASNSGRTVDSYRPAGLFMRMLEGRSSQNELPDVADMLEDDNLAWGVPAKSSKPRRR</sequence>
<proteinExistence type="predicted"/>
<name>A0A1M2W3B0_TRAPU</name>
<gene>
    <name evidence="2" type="ORF">TRAPUB_9129</name>
</gene>
<feature type="compositionally biased region" description="Polar residues" evidence="1">
    <location>
        <begin position="1"/>
        <end position="10"/>
    </location>
</feature>
<feature type="non-terminal residue" evidence="2">
    <location>
        <position position="1"/>
    </location>
</feature>
<feature type="compositionally biased region" description="Low complexity" evidence="1">
    <location>
        <begin position="42"/>
        <end position="64"/>
    </location>
</feature>
<protein>
    <submittedName>
        <fullName evidence="2">Uncharacterized protein</fullName>
    </submittedName>
</protein>
<organism evidence="2 3">
    <name type="scientific">Trametes pubescens</name>
    <name type="common">White-rot fungus</name>
    <dbReference type="NCBI Taxonomy" id="154538"/>
    <lineage>
        <taxon>Eukaryota</taxon>
        <taxon>Fungi</taxon>
        <taxon>Dikarya</taxon>
        <taxon>Basidiomycota</taxon>
        <taxon>Agaricomycotina</taxon>
        <taxon>Agaricomycetes</taxon>
        <taxon>Polyporales</taxon>
        <taxon>Polyporaceae</taxon>
        <taxon>Trametes</taxon>
    </lineage>
</organism>